<name>C0W343_9ACTO</name>
<dbReference type="EMBL" id="ACFH01000013">
    <property type="protein sequence ID" value="EEH66855.1"/>
    <property type="molecule type" value="Genomic_DNA"/>
</dbReference>
<sequence>MARATSPRSGESTNRGDQPPSGRWSWRRLGSYTSQAAASATQYTLRVQVGAAERGGREVSGLEDARRDDDAGLWVDMVASLERVPPPGSRAEPGC</sequence>
<keyword evidence="3" id="KW-1185">Reference proteome</keyword>
<dbReference type="HOGENOM" id="CLU_2366585_0_0_11"/>
<organism evidence="2 3">
    <name type="scientific">Actinomyces urogenitalis DSM 15434</name>
    <dbReference type="NCBI Taxonomy" id="525246"/>
    <lineage>
        <taxon>Bacteria</taxon>
        <taxon>Bacillati</taxon>
        <taxon>Actinomycetota</taxon>
        <taxon>Actinomycetes</taxon>
        <taxon>Actinomycetales</taxon>
        <taxon>Actinomycetaceae</taxon>
        <taxon>Actinomyces</taxon>
    </lineage>
</organism>
<dbReference type="Proteomes" id="UP000004778">
    <property type="component" value="Unassembled WGS sequence"/>
</dbReference>
<dbReference type="AlphaFoldDB" id="C0W343"/>
<accession>C0W343</accession>
<feature type="region of interest" description="Disordered" evidence="1">
    <location>
        <begin position="1"/>
        <end position="26"/>
    </location>
</feature>
<proteinExistence type="predicted"/>
<evidence type="ECO:0000313" key="2">
    <source>
        <dbReference type="EMBL" id="EEH66855.1"/>
    </source>
</evidence>
<protein>
    <submittedName>
        <fullName evidence="2">Uncharacterized protein</fullName>
    </submittedName>
</protein>
<evidence type="ECO:0000313" key="3">
    <source>
        <dbReference type="Proteomes" id="UP000004778"/>
    </source>
</evidence>
<comment type="caution">
    <text evidence="2">The sequence shown here is derived from an EMBL/GenBank/DDBJ whole genome shotgun (WGS) entry which is preliminary data.</text>
</comment>
<evidence type="ECO:0000256" key="1">
    <source>
        <dbReference type="SAM" id="MobiDB-lite"/>
    </source>
</evidence>
<reference evidence="2 3" key="1">
    <citation type="submission" date="2009-01" db="EMBL/GenBank/DDBJ databases">
        <authorList>
            <person name="Qin X."/>
            <person name="Bachman B."/>
            <person name="Battles P."/>
            <person name="Bell A."/>
            <person name="Bess C."/>
            <person name="Bickham C."/>
            <person name="Chaboub L."/>
            <person name="Chen D."/>
            <person name="Coyle M."/>
            <person name="Deiros D.R."/>
            <person name="Dinh H."/>
            <person name="Forbes L."/>
            <person name="Fowler G."/>
            <person name="Francisco L."/>
            <person name="Fu Q."/>
            <person name="Gubbala S."/>
            <person name="Hale W."/>
            <person name="Han Y."/>
            <person name="Hemphill L."/>
            <person name="Highlander S.K."/>
            <person name="Hirani K."/>
            <person name="Hogues M."/>
            <person name="Jackson L."/>
            <person name="Jakkamsetti A."/>
            <person name="Javaid M."/>
            <person name="Jiang H."/>
            <person name="Korchina V."/>
            <person name="Kovar C."/>
            <person name="Lara F."/>
            <person name="Lee S."/>
            <person name="Mata R."/>
            <person name="Mathew T."/>
            <person name="Moen C."/>
            <person name="Morales K."/>
            <person name="Munidasa M."/>
            <person name="Nazareth L."/>
            <person name="Ngo R."/>
            <person name="Nguyen L."/>
            <person name="Okwuonu G."/>
            <person name="Ongeri F."/>
            <person name="Patil S."/>
            <person name="Petrosino J."/>
            <person name="Pham C."/>
            <person name="Pham P."/>
            <person name="Pu L.-L."/>
            <person name="Puazo M."/>
            <person name="Raj R."/>
            <person name="Reid J."/>
            <person name="Rouhana J."/>
            <person name="Saada N."/>
            <person name="Shang Y."/>
            <person name="Simmons D."/>
            <person name="Thornton R."/>
            <person name="Warren J."/>
            <person name="Weissenberger G."/>
            <person name="Zhang J."/>
            <person name="Zhang L."/>
            <person name="Zhou C."/>
            <person name="Zhu D."/>
            <person name="Muzny D."/>
            <person name="Worley K."/>
            <person name="Gibbs R."/>
        </authorList>
    </citation>
    <scope>NUCLEOTIDE SEQUENCE [LARGE SCALE GENOMIC DNA]</scope>
    <source>
        <strain evidence="2 3">DSM 15434</strain>
    </source>
</reference>
<feature type="compositionally biased region" description="Polar residues" evidence="1">
    <location>
        <begin position="1"/>
        <end position="16"/>
    </location>
</feature>
<gene>
    <name evidence="2" type="ORF">HMPREF0058_0287</name>
</gene>